<dbReference type="PANTHER" id="PTHR43037:SF5">
    <property type="entry name" value="FERULOYL ESTERASE"/>
    <property type="match status" value="1"/>
</dbReference>
<dbReference type="InterPro" id="IPR029058">
    <property type="entry name" value="AB_hydrolase_fold"/>
</dbReference>
<evidence type="ECO:0000313" key="5">
    <source>
        <dbReference type="Proteomes" id="UP000198897"/>
    </source>
</evidence>
<keyword evidence="5" id="KW-1185">Reference proteome</keyword>
<reference evidence="5" key="1">
    <citation type="submission" date="2016-10" db="EMBL/GenBank/DDBJ databases">
        <authorList>
            <person name="Varghese N."/>
            <person name="Submissions S."/>
        </authorList>
    </citation>
    <scope>NUCLEOTIDE SEQUENCE [LARGE SCALE GENOMIC DNA]</scope>
    <source>
        <strain evidence="5">FP5</strain>
    </source>
</reference>
<dbReference type="PANTHER" id="PTHR43037">
    <property type="entry name" value="UNNAMED PRODUCT-RELATED"/>
    <property type="match status" value="1"/>
</dbReference>
<feature type="transmembrane region" description="Helical" evidence="3">
    <location>
        <begin position="711"/>
        <end position="731"/>
    </location>
</feature>
<organism evidence="4 5">
    <name type="scientific">Halobacillus alkaliphilus</name>
    <dbReference type="NCBI Taxonomy" id="396056"/>
    <lineage>
        <taxon>Bacteria</taxon>
        <taxon>Bacillati</taxon>
        <taxon>Bacillota</taxon>
        <taxon>Bacilli</taxon>
        <taxon>Bacillales</taxon>
        <taxon>Bacillaceae</taxon>
        <taxon>Halobacillus</taxon>
    </lineage>
</organism>
<dbReference type="AlphaFoldDB" id="A0A1I2KAU4"/>
<keyword evidence="3" id="KW-1133">Transmembrane helix</keyword>
<dbReference type="InterPro" id="IPR050955">
    <property type="entry name" value="Plant_Biomass_Hydrol_Est"/>
</dbReference>
<dbReference type="EMBL" id="FOOG01000004">
    <property type="protein sequence ID" value="SFF64232.1"/>
    <property type="molecule type" value="Genomic_DNA"/>
</dbReference>
<keyword evidence="1" id="KW-0732">Signal</keyword>
<dbReference type="GO" id="GO:0016787">
    <property type="term" value="F:hydrolase activity"/>
    <property type="evidence" value="ECO:0007669"/>
    <property type="project" value="UniProtKB-KW"/>
</dbReference>
<evidence type="ECO:0000256" key="3">
    <source>
        <dbReference type="SAM" id="Phobius"/>
    </source>
</evidence>
<gene>
    <name evidence="4" type="ORF">SAMN05216353_10429</name>
</gene>
<evidence type="ECO:0000313" key="4">
    <source>
        <dbReference type="EMBL" id="SFF64232.1"/>
    </source>
</evidence>
<evidence type="ECO:0000256" key="2">
    <source>
        <dbReference type="ARBA" id="ARBA00022801"/>
    </source>
</evidence>
<dbReference type="Proteomes" id="UP000198897">
    <property type="component" value="Unassembled WGS sequence"/>
</dbReference>
<dbReference type="RefSeq" id="WP_089750295.1">
    <property type="nucleotide sequence ID" value="NZ_FOOG01000004.1"/>
</dbReference>
<protein>
    <submittedName>
        <fullName evidence="4">Uncharacterized protein</fullName>
    </submittedName>
</protein>
<dbReference type="Gene3D" id="3.40.50.1820">
    <property type="entry name" value="alpha/beta hydrolase"/>
    <property type="match status" value="1"/>
</dbReference>
<evidence type="ECO:0000256" key="1">
    <source>
        <dbReference type="ARBA" id="ARBA00022729"/>
    </source>
</evidence>
<keyword evidence="3" id="KW-0472">Membrane</keyword>
<keyword evidence="3" id="KW-0812">Transmembrane</keyword>
<accession>A0A1I2KAU4</accession>
<keyword evidence="2" id="KW-0378">Hydrolase</keyword>
<dbReference type="OrthoDB" id="9795555at2"/>
<name>A0A1I2KAU4_9BACI</name>
<proteinExistence type="predicted"/>
<dbReference type="SUPFAM" id="SSF53474">
    <property type="entry name" value="alpha/beta-Hydrolases"/>
    <property type="match status" value="1"/>
</dbReference>
<sequence>MKNLLKPVMLMAAVLMVYDVCSHKSAAAEELPDHSYVDFSSDRSTWFFRTDGGNRQVAFFDFFSPLDPTVKVKAYDPLTMYELDHAYEIREDGSLMIQLEELKKLYDPYFDYEVTDDMLHIRHTVYDKLVTDRHGQRAPTIEYTKKVWDVTFDLTGNGAKDAGVYDYEEYLPVEGGRNKPEINPVDLNAEESEEQHPFTFSKGGVEVKDGDYYVPLAEMMEVMGKVSFEEEGYLAIQAEGMPDVTESVNRSDQEVKIDDLVVPKPSNTWHGGALEEVDPDYTWADYMDDVADGKRQTGWLWKSFYMPSGNDFKDENGEKVKLDADRIVPFSLYVPQDYDAEKTRLTYMLHGGTGNEHTPTSRLIKNDIPVETYAEDYNYILLSPNGWTQNPLWRQGQALQSFERSFDYTLNQFPVDPDHLFITGNSLGGRGTLELATRFPDRFQAMAPTAPKITDRAPGGGTMVNIEGNDYDLRAVKDLPALVVQGTADTTTSFKVQIGNGEAPGSIVSSVIPKLENATYVTVEQGGHSYSYAAVLEMIFQFFEEQISVNQETEAFETLNLYKNSEQARIDQEIYDLEVPTETTDETTMVAAGDLEEMYGTDLKVYPVHLYDSDPDQPADYWTLLHNGQSLNFTVGETAYRLNMERYQEDAKVTRSGAPSDEDKLETAPHFTTAPYEKDGEIYVPAKEVLSAFELEVSVTEQSVWQKNRTAFLASGSGLFLAILGLGGYFVRRKRKRHAEE</sequence>